<keyword evidence="8" id="KW-0175">Coiled coil</keyword>
<evidence type="ECO:0000313" key="12">
    <source>
        <dbReference type="Proteomes" id="UP000462435"/>
    </source>
</evidence>
<keyword evidence="5" id="KW-0808">Transferase</keyword>
<protein>
    <recommendedName>
        <fullName evidence="3">histidine kinase</fullName>
        <ecNumber evidence="3">2.7.13.3</ecNumber>
    </recommendedName>
</protein>
<dbReference type="InterPro" id="IPR036890">
    <property type="entry name" value="HATPase_C_sf"/>
</dbReference>
<organism evidence="11 12">
    <name type="scientific">Herbaspirillum frisingense</name>
    <dbReference type="NCBI Taxonomy" id="92645"/>
    <lineage>
        <taxon>Bacteria</taxon>
        <taxon>Pseudomonadati</taxon>
        <taxon>Pseudomonadota</taxon>
        <taxon>Betaproteobacteria</taxon>
        <taxon>Burkholderiales</taxon>
        <taxon>Oxalobacteraceae</taxon>
        <taxon>Herbaspirillum</taxon>
    </lineage>
</organism>
<dbReference type="AlphaFoldDB" id="A0A7V8FT48"/>
<dbReference type="PROSITE" id="PS50109">
    <property type="entry name" value="HIS_KIN"/>
    <property type="match status" value="1"/>
</dbReference>
<dbReference type="EC" id="2.7.13.3" evidence="3"/>
<dbReference type="InterPro" id="IPR003594">
    <property type="entry name" value="HATPase_dom"/>
</dbReference>
<dbReference type="FunFam" id="3.30.565.10:FF:000006">
    <property type="entry name" value="Sensor histidine kinase WalK"/>
    <property type="match status" value="1"/>
</dbReference>
<dbReference type="SMART" id="SM00448">
    <property type="entry name" value="REC"/>
    <property type="match status" value="2"/>
</dbReference>
<dbReference type="PANTHER" id="PTHR43547">
    <property type="entry name" value="TWO-COMPONENT HISTIDINE KINASE"/>
    <property type="match status" value="1"/>
</dbReference>
<dbReference type="InterPro" id="IPR011006">
    <property type="entry name" value="CheY-like_superfamily"/>
</dbReference>
<feature type="domain" description="Histidine kinase" evidence="9">
    <location>
        <begin position="146"/>
        <end position="365"/>
    </location>
</feature>
<dbReference type="InterPro" id="IPR004358">
    <property type="entry name" value="Sig_transdc_His_kin-like_C"/>
</dbReference>
<comment type="catalytic activity">
    <reaction evidence="1">
        <text>ATP + protein L-histidine = ADP + protein N-phospho-L-histidine.</text>
        <dbReference type="EC" id="2.7.13.3"/>
    </reaction>
</comment>
<dbReference type="PRINTS" id="PR00344">
    <property type="entry name" value="BCTRLSENSOR"/>
</dbReference>
<accession>A0A7V8FT48</accession>
<dbReference type="CDD" id="cd00082">
    <property type="entry name" value="HisKA"/>
    <property type="match status" value="1"/>
</dbReference>
<dbReference type="SUPFAM" id="SSF55874">
    <property type="entry name" value="ATPase domain of HSP90 chaperone/DNA topoisomerase II/histidine kinase"/>
    <property type="match status" value="1"/>
</dbReference>
<dbReference type="PANTHER" id="PTHR43547:SF2">
    <property type="entry name" value="HYBRID SIGNAL TRANSDUCTION HISTIDINE KINASE C"/>
    <property type="match status" value="1"/>
</dbReference>
<dbReference type="Pfam" id="PF02518">
    <property type="entry name" value="HATPase_c"/>
    <property type="match status" value="1"/>
</dbReference>
<dbReference type="Pfam" id="PF00512">
    <property type="entry name" value="HisKA"/>
    <property type="match status" value="1"/>
</dbReference>
<evidence type="ECO:0000256" key="4">
    <source>
        <dbReference type="ARBA" id="ARBA00022553"/>
    </source>
</evidence>
<reference evidence="12" key="1">
    <citation type="journal article" date="2020" name="MBio">
        <title>Horizontal gene transfer to a defensive symbiont with a reduced genome amongst a multipartite beetle microbiome.</title>
        <authorList>
            <person name="Waterworth S.C."/>
            <person name="Florez L.V."/>
            <person name="Rees E.R."/>
            <person name="Hertweck C."/>
            <person name="Kaltenpoth M."/>
            <person name="Kwan J.C."/>
        </authorList>
    </citation>
    <scope>NUCLEOTIDE SEQUENCE [LARGE SCALE GENOMIC DNA]</scope>
</reference>
<feature type="domain" description="Response regulatory" evidence="10">
    <location>
        <begin position="7"/>
        <end position="124"/>
    </location>
</feature>
<feature type="modified residue" description="4-aspartylphosphate" evidence="7">
    <location>
        <position position="439"/>
    </location>
</feature>
<dbReference type="InterPro" id="IPR001789">
    <property type="entry name" value="Sig_transdc_resp-reg_receiver"/>
</dbReference>
<evidence type="ECO:0000259" key="9">
    <source>
        <dbReference type="PROSITE" id="PS50109"/>
    </source>
</evidence>
<feature type="domain" description="Response regulatory" evidence="10">
    <location>
        <begin position="390"/>
        <end position="506"/>
    </location>
</feature>
<evidence type="ECO:0000256" key="1">
    <source>
        <dbReference type="ARBA" id="ARBA00000085"/>
    </source>
</evidence>
<dbReference type="SUPFAM" id="SSF47384">
    <property type="entry name" value="Homodimeric domain of signal transducing histidine kinase"/>
    <property type="match status" value="1"/>
</dbReference>
<dbReference type="PROSITE" id="PS50110">
    <property type="entry name" value="RESPONSE_REGULATORY"/>
    <property type="match status" value="2"/>
</dbReference>
<dbReference type="GO" id="GO:0000155">
    <property type="term" value="F:phosphorelay sensor kinase activity"/>
    <property type="evidence" value="ECO:0007669"/>
    <property type="project" value="InterPro"/>
</dbReference>
<dbReference type="InterPro" id="IPR005467">
    <property type="entry name" value="His_kinase_dom"/>
</dbReference>
<evidence type="ECO:0000256" key="2">
    <source>
        <dbReference type="ARBA" id="ARBA00004429"/>
    </source>
</evidence>
<evidence type="ECO:0000313" key="11">
    <source>
        <dbReference type="EMBL" id="KAF1036501.1"/>
    </source>
</evidence>
<evidence type="ECO:0000256" key="5">
    <source>
        <dbReference type="ARBA" id="ARBA00022679"/>
    </source>
</evidence>
<keyword evidence="4 7" id="KW-0597">Phosphoprotein</keyword>
<feature type="modified residue" description="4-aspartylphosphate" evidence="7">
    <location>
        <position position="56"/>
    </location>
</feature>
<dbReference type="InterPro" id="IPR003661">
    <property type="entry name" value="HisK_dim/P_dom"/>
</dbReference>
<dbReference type="GO" id="GO:0005886">
    <property type="term" value="C:plasma membrane"/>
    <property type="evidence" value="ECO:0007669"/>
    <property type="project" value="UniProtKB-SubCell"/>
</dbReference>
<evidence type="ECO:0000256" key="3">
    <source>
        <dbReference type="ARBA" id="ARBA00012438"/>
    </source>
</evidence>
<evidence type="ECO:0000256" key="8">
    <source>
        <dbReference type="SAM" id="Coils"/>
    </source>
</evidence>
<evidence type="ECO:0000256" key="6">
    <source>
        <dbReference type="ARBA" id="ARBA00022777"/>
    </source>
</evidence>
<dbReference type="Gene3D" id="1.10.287.130">
    <property type="match status" value="1"/>
</dbReference>
<evidence type="ECO:0000256" key="7">
    <source>
        <dbReference type="PROSITE-ProRule" id="PRU00169"/>
    </source>
</evidence>
<dbReference type="EMBL" id="WNDX01000200">
    <property type="protein sequence ID" value="KAF1036501.1"/>
    <property type="molecule type" value="Genomic_DNA"/>
</dbReference>
<dbReference type="Gene3D" id="6.10.250.690">
    <property type="match status" value="1"/>
</dbReference>
<dbReference type="Pfam" id="PF00072">
    <property type="entry name" value="Response_reg"/>
    <property type="match status" value="2"/>
</dbReference>
<evidence type="ECO:0000259" key="10">
    <source>
        <dbReference type="PROSITE" id="PS50110"/>
    </source>
</evidence>
<dbReference type="SMART" id="SM00387">
    <property type="entry name" value="HATPase_c"/>
    <property type="match status" value="1"/>
</dbReference>
<dbReference type="SUPFAM" id="SSF52172">
    <property type="entry name" value="CheY-like"/>
    <property type="match status" value="2"/>
</dbReference>
<dbReference type="SMART" id="SM00388">
    <property type="entry name" value="HisKA"/>
    <property type="match status" value="1"/>
</dbReference>
<comment type="subcellular location">
    <subcellularLocation>
        <location evidence="2">Cell inner membrane</location>
        <topology evidence="2">Multi-pass membrane protein</topology>
    </subcellularLocation>
</comment>
<sequence>MNQQEQLILNVDDTDAARYARTRILTKAGLRVVEAASGTEALALARELRPDLILLDVKLPDIHGMEVCARLKADPATSFILVLQTSASYIGVADKIRALEGGADNYLFEPIEPAELVANVQALLRLAKVENEMREMDRRKDEFLAILAHELRNPLVPIRNAVGILNTRAPHAPEWELRARATISHHLDHMVRLVDDLLDVSRLSHNKLALQSRRTAVQDILERALEATRDLMQRKHQQLATEMADPALAVTGDEVRLAQVLINLLHNAAKFTPEGGHIRLSAAAAGGRVVITVSDDGIGISQGRLEEIFGMFAQANGLGRDRQDGLGIGLSLAKNLIELHGGTLTADSAGLGQGSSFRVELPQAPPDAEATAVAAPAQAVTGNTVPGPRRILVVDDNVDIADTMKELMELLGHQVEVAYSGGGGMRRALQSRPDAIMLDIGLKDMTGHDLVRMLRADEATRGIYLLACSGFSSDEDKRQAFDAGVDDYLVKPVDLDTLAQLELRRPPAG</sequence>
<gene>
    <name evidence="11" type="primary">tmoS</name>
    <name evidence="11" type="ORF">GAK35_04076</name>
</gene>
<comment type="caution">
    <text evidence="11">The sequence shown here is derived from an EMBL/GenBank/DDBJ whole genome shotgun (WGS) entry which is preliminary data.</text>
</comment>
<keyword evidence="6 11" id="KW-0418">Kinase</keyword>
<dbReference type="Gene3D" id="3.40.50.2300">
    <property type="match status" value="2"/>
</dbReference>
<feature type="coiled-coil region" evidence="8">
    <location>
        <begin position="119"/>
        <end position="146"/>
    </location>
</feature>
<proteinExistence type="predicted"/>
<dbReference type="Proteomes" id="UP000462435">
    <property type="component" value="Unassembled WGS sequence"/>
</dbReference>
<dbReference type="InterPro" id="IPR036097">
    <property type="entry name" value="HisK_dim/P_sf"/>
</dbReference>
<name>A0A7V8FT48_9BURK</name>
<dbReference type="Gene3D" id="3.30.565.10">
    <property type="entry name" value="Histidine kinase-like ATPase, C-terminal domain"/>
    <property type="match status" value="1"/>
</dbReference>